<dbReference type="PANTHER" id="PTHR37171:SF1">
    <property type="entry name" value="SERINE_THREONINE-PROTEIN KINASE YRZF-RELATED"/>
    <property type="match status" value="1"/>
</dbReference>
<reference evidence="2" key="1">
    <citation type="submission" date="2023-03" db="EMBL/GenBank/DDBJ databases">
        <title>Massive genome expansion in bonnet fungi (Mycena s.s.) driven by repeated elements and novel gene families across ecological guilds.</title>
        <authorList>
            <consortium name="Lawrence Berkeley National Laboratory"/>
            <person name="Harder C.B."/>
            <person name="Miyauchi S."/>
            <person name="Viragh M."/>
            <person name="Kuo A."/>
            <person name="Thoen E."/>
            <person name="Andreopoulos B."/>
            <person name="Lu D."/>
            <person name="Skrede I."/>
            <person name="Drula E."/>
            <person name="Henrissat B."/>
            <person name="Morin E."/>
            <person name="Kohler A."/>
            <person name="Barry K."/>
            <person name="LaButti K."/>
            <person name="Morin E."/>
            <person name="Salamov A."/>
            <person name="Lipzen A."/>
            <person name="Mereny Z."/>
            <person name="Hegedus B."/>
            <person name="Baldrian P."/>
            <person name="Stursova M."/>
            <person name="Weitz H."/>
            <person name="Taylor A."/>
            <person name="Grigoriev I.V."/>
            <person name="Nagy L.G."/>
            <person name="Martin F."/>
            <person name="Kauserud H."/>
        </authorList>
    </citation>
    <scope>NUCLEOTIDE SEQUENCE</scope>
    <source>
        <strain evidence="2">CBHHK188m</strain>
    </source>
</reference>
<accession>A0AAD7K4S0</accession>
<sequence length="548" mass="59199">MPKAPFQIGAHDRAPPTTAPLPGMDPRIRGVGQSDLQPLVPSAQPTPSALPRCPFVALLVAINAPRGALAFEPPDRLLTKDAYAQYVAAFPPMPPAPSSAGPSSSSQIVSFDPPRGSARSLPSTDPEQLTIKFGLPLSQDPQLLRKLSRSHINEAKSGRFSPSLPLDGPSSFLSLDSVIPSGEQASVHRGTLDGDRPVIAKLYDACNFDALLREVDAYECMTLSSAVPKCLGVFGPSHRAWAALILEDKGEPLVARWQDLSLEDRIAVYKAAAEVHAAGVLHGDLERRNFIRHQDGGLYAIDFGHSTVEIPKTWPQVYGSDVTTSVANGQWYGTGRTAAIAGHHTYARAPPGGEALDPIPEGEDAGRAFALRVSVANPDAARCFARRHGEHRWRHGRRPERDVMQRRMPRHGTDGRVHEEADARCGTLAATTNAKDTMRTMAVPRSGFFSSRLRLDVRGMQGTQYKETVMTNALNGGHVAMTLDEIEGHGIDNPSRGSPDRQMQKRSIPIASVWAGLLVGSNGLDIRLVPATTAEESSHLRANEYRVA</sequence>
<comment type="caution">
    <text evidence="2">The sequence shown here is derived from an EMBL/GenBank/DDBJ whole genome shotgun (WGS) entry which is preliminary data.</text>
</comment>
<evidence type="ECO:0008006" key="4">
    <source>
        <dbReference type="Google" id="ProtNLM"/>
    </source>
</evidence>
<dbReference type="EMBL" id="JARJLG010000012">
    <property type="protein sequence ID" value="KAJ7776619.1"/>
    <property type="molecule type" value="Genomic_DNA"/>
</dbReference>
<feature type="region of interest" description="Disordered" evidence="1">
    <location>
        <begin position="95"/>
        <end position="125"/>
    </location>
</feature>
<evidence type="ECO:0000313" key="3">
    <source>
        <dbReference type="Proteomes" id="UP001215280"/>
    </source>
</evidence>
<gene>
    <name evidence="2" type="ORF">DFH07DRAFT_951751</name>
</gene>
<proteinExistence type="predicted"/>
<protein>
    <recommendedName>
        <fullName evidence="4">Protein kinase domain-containing protein</fullName>
    </recommendedName>
</protein>
<dbReference type="Proteomes" id="UP001215280">
    <property type="component" value="Unassembled WGS sequence"/>
</dbReference>
<dbReference type="Gene3D" id="1.10.510.10">
    <property type="entry name" value="Transferase(Phosphotransferase) domain 1"/>
    <property type="match status" value="1"/>
</dbReference>
<dbReference type="SUPFAM" id="SSF56112">
    <property type="entry name" value="Protein kinase-like (PK-like)"/>
    <property type="match status" value="1"/>
</dbReference>
<dbReference type="InterPro" id="IPR011009">
    <property type="entry name" value="Kinase-like_dom_sf"/>
</dbReference>
<dbReference type="AlphaFoldDB" id="A0AAD7K4S0"/>
<keyword evidence="3" id="KW-1185">Reference proteome</keyword>
<evidence type="ECO:0000313" key="2">
    <source>
        <dbReference type="EMBL" id="KAJ7776619.1"/>
    </source>
</evidence>
<name>A0AAD7K4S0_9AGAR</name>
<dbReference type="PANTHER" id="PTHR37171">
    <property type="entry name" value="SERINE/THREONINE-PROTEIN KINASE YRZF-RELATED"/>
    <property type="match status" value="1"/>
</dbReference>
<organism evidence="2 3">
    <name type="scientific">Mycena maculata</name>
    <dbReference type="NCBI Taxonomy" id="230809"/>
    <lineage>
        <taxon>Eukaryota</taxon>
        <taxon>Fungi</taxon>
        <taxon>Dikarya</taxon>
        <taxon>Basidiomycota</taxon>
        <taxon>Agaricomycotina</taxon>
        <taxon>Agaricomycetes</taxon>
        <taxon>Agaricomycetidae</taxon>
        <taxon>Agaricales</taxon>
        <taxon>Marasmiineae</taxon>
        <taxon>Mycenaceae</taxon>
        <taxon>Mycena</taxon>
    </lineage>
</organism>
<dbReference type="InterPro" id="IPR052396">
    <property type="entry name" value="Meiotic_Drive_Suppr_Kinase"/>
</dbReference>
<evidence type="ECO:0000256" key="1">
    <source>
        <dbReference type="SAM" id="MobiDB-lite"/>
    </source>
</evidence>
<feature type="region of interest" description="Disordered" evidence="1">
    <location>
        <begin position="1"/>
        <end position="35"/>
    </location>
</feature>